<protein>
    <recommendedName>
        <fullName evidence="4">AMP-dependent synthetase/ligase domain-containing protein</fullName>
    </recommendedName>
</protein>
<dbReference type="PROSITE" id="PS00455">
    <property type="entry name" value="AMP_BINDING"/>
    <property type="match status" value="1"/>
</dbReference>
<organism evidence="5 6">
    <name type="scientific">Verticillium longisporum</name>
    <name type="common">Verticillium dahliae var. longisporum</name>
    <dbReference type="NCBI Taxonomy" id="100787"/>
    <lineage>
        <taxon>Eukaryota</taxon>
        <taxon>Fungi</taxon>
        <taxon>Dikarya</taxon>
        <taxon>Ascomycota</taxon>
        <taxon>Pezizomycotina</taxon>
        <taxon>Sordariomycetes</taxon>
        <taxon>Hypocreomycetidae</taxon>
        <taxon>Glomerellales</taxon>
        <taxon>Plectosphaerellaceae</taxon>
        <taxon>Verticillium</taxon>
    </lineage>
</organism>
<dbReference type="NCBIfam" id="TIGR01733">
    <property type="entry name" value="AA-adenyl-dom"/>
    <property type="match status" value="1"/>
</dbReference>
<dbReference type="EMBL" id="CVQI01000002">
    <property type="protein sequence ID" value="CRJ88122.1"/>
    <property type="molecule type" value="Genomic_DNA"/>
</dbReference>
<keyword evidence="3" id="KW-1133">Transmembrane helix</keyword>
<keyword evidence="1" id="KW-0596">Phosphopantetheine</keyword>
<feature type="transmembrane region" description="Helical" evidence="3">
    <location>
        <begin position="795"/>
        <end position="814"/>
    </location>
</feature>
<feature type="transmembrane region" description="Helical" evidence="3">
    <location>
        <begin position="645"/>
        <end position="662"/>
    </location>
</feature>
<accession>A0A0G4KFM7</accession>
<sequence>MSSNASFHSLEDLPLADRVLFNTFGRGERASIAYGVVHHAFEAIVAENPDVTAVRHYDGTEITYSELNRRANMLANELRNTYGMKRGERVVLVYSRCIEMVVFIFAVLKAGGQYVPLDGAIIPEDTLTYDIADSGARIVLCTPKFEAKASACIPAERAADVKVLALGAKSRLWSTGCTSNPSVEVLPSDGVYVIYTSGTTGRPKGVDVRHRGVTNTLLAEPSKLGIKVGSQVAQQLNVGFDMCAWEILGTMMNGGTLHIRGSGDDLWHDCLRRVDTVIATPSVVLKHMPDREDFPNIRTIAVGGEPCPVALAEKWAPYVRFWNVCGPTEISILNTAHRHRPGAILSIGRPNPNTNIYILDENENPVPIGQPGVMWAGGPGVSKGYLNLPELTAERYKLDKFTNSGRMMFNTGDLARWLENGSLEPLGRKDDQVKIAGFRVELDGVSRAIEKCPSVIKGCALKIGEKLWGFYSAPRPIDEAELKETVGRGLPFYAVPTIWKFLPAISLTPNGKVDKRILKSIAMGDPLPTPEPSPELSPVSSAVAIIPKVHDVPSAGLYGLAPAPLSIPARALTHAPSAGSLPSPDSSHWSPTTLVGSESQFNLEKGGEEIVDGEPEPKDYELPQKKGFHGWRWLRHRGLSAYRKLFGTIFIANFSVFLWMLFESRTDNFALPLGKIATAVGANLLGAVLLRQDYVINFIFRVCSRVPTSFPLGVRRHFARVYHNGGVHSGCAVSASVWWIIYAFAATGSFISKSPVYNVNIPTLVLTYLVLFLLIAILIMAYPTIRAKMHDQFEWTHRFAGWTSVGLVWAHLVLSAQSIASPSQPLGATLARTPSVYLVGLTTLSIVLPWMRLRRVPVRPEPLSKHAVRLHFDFSTPAPCTSKGVRITDKPLVEWHAFAAIPEPGGKGFSIVVSKAGDWTKRIIENPPTSIWTRGTPASGVLAIAPLFKKIVLVSTGSGIGPCLPVLMERRVPARVLWSTKNPLSTYGQGIMDTILAADPDALIWDTDERGRPDLVKLAYQLYVESGAECVAIISNGPTTSRFVYQMESRGVPAFGPIWDS</sequence>
<keyword evidence="2" id="KW-0597">Phosphoprotein</keyword>
<dbReference type="Gene3D" id="3.40.50.12780">
    <property type="entry name" value="N-terminal domain of ligase-like"/>
    <property type="match status" value="1"/>
</dbReference>
<reference evidence="6" key="1">
    <citation type="submission" date="2015-05" db="EMBL/GenBank/DDBJ databases">
        <authorList>
            <person name="Fogelqvist Johan"/>
        </authorList>
    </citation>
    <scope>NUCLEOTIDE SEQUENCE [LARGE SCALE GENOMIC DNA]</scope>
</reference>
<feature type="transmembrane region" description="Helical" evidence="3">
    <location>
        <begin position="765"/>
        <end position="783"/>
    </location>
</feature>
<dbReference type="Proteomes" id="UP000045706">
    <property type="component" value="Unassembled WGS sequence"/>
</dbReference>
<evidence type="ECO:0000256" key="2">
    <source>
        <dbReference type="ARBA" id="ARBA00022553"/>
    </source>
</evidence>
<dbReference type="PANTHER" id="PTHR33927:SF5">
    <property type="entry name" value="ENZYME, PUTATIVE (AFU_ORTHOLOGUE AFUA_8G01222)-RELATED"/>
    <property type="match status" value="1"/>
</dbReference>
<dbReference type="InterPro" id="IPR000873">
    <property type="entry name" value="AMP-dep_synth/lig_dom"/>
</dbReference>
<dbReference type="InterPro" id="IPR010071">
    <property type="entry name" value="AA_adenyl_dom"/>
</dbReference>
<keyword evidence="3" id="KW-0472">Membrane</keyword>
<evidence type="ECO:0000256" key="1">
    <source>
        <dbReference type="ARBA" id="ARBA00022450"/>
    </source>
</evidence>
<evidence type="ECO:0000313" key="5">
    <source>
        <dbReference type="EMBL" id="CRJ88122.1"/>
    </source>
</evidence>
<dbReference type="InterPro" id="IPR045851">
    <property type="entry name" value="AMP-bd_C_sf"/>
</dbReference>
<evidence type="ECO:0000256" key="3">
    <source>
        <dbReference type="SAM" id="Phobius"/>
    </source>
</evidence>
<evidence type="ECO:0000259" key="4">
    <source>
        <dbReference type="Pfam" id="PF00501"/>
    </source>
</evidence>
<proteinExistence type="predicted"/>
<name>A0A0G4KFM7_VERLO</name>
<dbReference type="InterPro" id="IPR020845">
    <property type="entry name" value="AMP-binding_CS"/>
</dbReference>
<feature type="domain" description="AMP-dependent synthetase/ligase" evidence="4">
    <location>
        <begin position="41"/>
        <end position="386"/>
    </location>
</feature>
<dbReference type="InterPro" id="IPR042099">
    <property type="entry name" value="ANL_N_sf"/>
</dbReference>
<evidence type="ECO:0000313" key="6">
    <source>
        <dbReference type="Proteomes" id="UP000045706"/>
    </source>
</evidence>
<dbReference type="SUPFAM" id="SSF56801">
    <property type="entry name" value="Acetyl-CoA synthetase-like"/>
    <property type="match status" value="1"/>
</dbReference>
<dbReference type="AlphaFoldDB" id="A0A0G4KFM7"/>
<feature type="transmembrane region" description="Helical" evidence="3">
    <location>
        <begin position="834"/>
        <end position="851"/>
    </location>
</feature>
<keyword evidence="3" id="KW-0812">Transmembrane</keyword>
<dbReference type="Gene3D" id="3.30.300.30">
    <property type="match status" value="1"/>
</dbReference>
<dbReference type="InterPro" id="IPR052979">
    <property type="entry name" value="Adenylate-forming_domain"/>
</dbReference>
<dbReference type="Pfam" id="PF00501">
    <property type="entry name" value="AMP-binding"/>
    <property type="match status" value="1"/>
</dbReference>
<dbReference type="PANTHER" id="PTHR33927">
    <property type="entry name" value="TRANSMEMBRANE PROTEIN"/>
    <property type="match status" value="1"/>
</dbReference>
<feature type="transmembrane region" description="Helical" evidence="3">
    <location>
        <begin position="725"/>
        <end position="745"/>
    </location>
</feature>
<gene>
    <name evidence="5" type="ORF">BN1723_001518</name>
</gene>